<dbReference type="Gene3D" id="2.130.10.10">
    <property type="entry name" value="YVTN repeat-like/Quinoprotein amine dehydrogenase"/>
    <property type="match status" value="2"/>
</dbReference>
<evidence type="ECO:0000313" key="3">
    <source>
        <dbReference type="EMBL" id="GBF32454.1"/>
    </source>
</evidence>
<sequence>MLVGFRAYVANPADNSVAVLNSLSGTILTRIPTGPGPNSVRLMPSGARVFVTNNASNTVTVIDPTTNTPVATITVGNAPADVAFNSTSTRAYVTNSGDNTVSVIDTALNAVVATVPVGIAPIGVAVGPDDQRVIVANSGSGTLTIINALTNGVVTNVPICADPRFIDIAPDGKVWVACFSANTVAVFDPVTGTVIAVIPVGTGPNAVRINPAGTFAYVTNSLSNTVTVISTLSFTPVTTIAVGTTPLRIAFDTNPEVATVRAFVTNFGDNTISVIDTATNTVIATLAGIALAGGPDGIDIGPLGSPESPGEPIDLLDPYVLEEIRESVCIIVDKVYTSCQQRECFPEINIPLSGTGPFIFQDIKFFNGTIVPGSLSITPIPGRPNFFRVRMTISIAFTVTLLDTGTGRTITVNGTLPDIQKDIVLFIPPARDEVDLNIVTETRSELLCTPTVVDCCLVIQVGVFLVIKVVGKVQLLVPAFGFCPEPAPCEPFAERKVDVCATFFNPVKTPFPTDFFPPQLEDL</sequence>
<dbReference type="SUPFAM" id="SSF51004">
    <property type="entry name" value="C-terminal (heme d1) domain of cytochrome cd1-nitrite reductase"/>
    <property type="match status" value="1"/>
</dbReference>
<feature type="domain" description="YNCE-like beta-propeller" evidence="2">
    <location>
        <begin position="80"/>
        <end position="178"/>
    </location>
</feature>
<protein>
    <submittedName>
        <fullName evidence="3">Surface layer protein</fullName>
    </submittedName>
</protein>
<dbReference type="EMBL" id="BFAV01000030">
    <property type="protein sequence ID" value="GBF32454.1"/>
    <property type="molecule type" value="Genomic_DNA"/>
</dbReference>
<dbReference type="PANTHER" id="PTHR47197">
    <property type="entry name" value="PROTEIN NIRF"/>
    <property type="match status" value="1"/>
</dbReference>
<evidence type="ECO:0000256" key="1">
    <source>
        <dbReference type="ARBA" id="ARBA00022729"/>
    </source>
</evidence>
<dbReference type="Pfam" id="PF21783">
    <property type="entry name" value="YNCE"/>
    <property type="match status" value="1"/>
</dbReference>
<keyword evidence="4" id="KW-1185">Reference proteome</keyword>
<dbReference type="InterPro" id="IPR048433">
    <property type="entry name" value="YNCE-like_beta-prop"/>
</dbReference>
<dbReference type="InterPro" id="IPR015943">
    <property type="entry name" value="WD40/YVTN_repeat-like_dom_sf"/>
</dbReference>
<dbReference type="OrthoDB" id="1707171at2"/>
<evidence type="ECO:0000313" key="4">
    <source>
        <dbReference type="Proteomes" id="UP000239549"/>
    </source>
</evidence>
<dbReference type="AlphaFoldDB" id="A0A2L2X957"/>
<organism evidence="3 4">
    <name type="scientific">Desulfocucumis palustris</name>
    <dbReference type="NCBI Taxonomy" id="1898651"/>
    <lineage>
        <taxon>Bacteria</taxon>
        <taxon>Bacillati</taxon>
        <taxon>Bacillota</taxon>
        <taxon>Clostridia</taxon>
        <taxon>Eubacteriales</taxon>
        <taxon>Desulfocucumaceae</taxon>
        <taxon>Desulfocucumis</taxon>
    </lineage>
</organism>
<dbReference type="RefSeq" id="WP_104370989.1">
    <property type="nucleotide sequence ID" value="NZ_BFAV01000030.1"/>
</dbReference>
<name>A0A2L2X957_9FIRM</name>
<proteinExistence type="predicted"/>
<dbReference type="InterPro" id="IPR011048">
    <property type="entry name" value="Haem_d1_sf"/>
</dbReference>
<evidence type="ECO:0000259" key="2">
    <source>
        <dbReference type="Pfam" id="PF21783"/>
    </source>
</evidence>
<accession>A0A2L2X957</accession>
<keyword evidence="1" id="KW-0732">Signal</keyword>
<dbReference type="InterPro" id="IPR051200">
    <property type="entry name" value="Host-pathogen_enzymatic-act"/>
</dbReference>
<dbReference type="PANTHER" id="PTHR47197:SF3">
    <property type="entry name" value="DIHYDRO-HEME D1 DEHYDROGENASE"/>
    <property type="match status" value="1"/>
</dbReference>
<dbReference type="InterPro" id="IPR011964">
    <property type="entry name" value="YVTN_b-propeller_repeat"/>
</dbReference>
<dbReference type="Proteomes" id="UP000239549">
    <property type="component" value="Unassembled WGS sequence"/>
</dbReference>
<dbReference type="NCBIfam" id="TIGR02276">
    <property type="entry name" value="beta_rpt_yvtn"/>
    <property type="match status" value="5"/>
</dbReference>
<gene>
    <name evidence="3" type="ORF">DCCM_0650</name>
</gene>
<reference evidence="4" key="1">
    <citation type="submission" date="2018-02" db="EMBL/GenBank/DDBJ databases">
        <title>Genome sequence of Desulfocucumis palustris strain NAW-5.</title>
        <authorList>
            <person name="Watanabe M."/>
            <person name="Kojima H."/>
            <person name="Fukui M."/>
        </authorList>
    </citation>
    <scope>NUCLEOTIDE SEQUENCE [LARGE SCALE GENOMIC DNA]</scope>
    <source>
        <strain evidence="4">NAW-5</strain>
    </source>
</reference>
<comment type="caution">
    <text evidence="3">The sequence shown here is derived from an EMBL/GenBank/DDBJ whole genome shotgun (WGS) entry which is preliminary data.</text>
</comment>